<accession>A0ACC2LS47</accession>
<reference evidence="1 2" key="1">
    <citation type="journal article" date="2022" name="Hortic Res">
        <title>A haplotype resolved chromosomal level avocado genome allows analysis of novel avocado genes.</title>
        <authorList>
            <person name="Nath O."/>
            <person name="Fletcher S.J."/>
            <person name="Hayward A."/>
            <person name="Shaw L.M."/>
            <person name="Masouleh A.K."/>
            <person name="Furtado A."/>
            <person name="Henry R.J."/>
            <person name="Mitter N."/>
        </authorList>
    </citation>
    <scope>NUCLEOTIDE SEQUENCE [LARGE SCALE GENOMIC DNA]</scope>
    <source>
        <strain evidence="2">cv. Hass</strain>
    </source>
</reference>
<keyword evidence="2" id="KW-1185">Reference proteome</keyword>
<proteinExistence type="predicted"/>
<protein>
    <submittedName>
        <fullName evidence="1">Uncharacterized protein</fullName>
    </submittedName>
</protein>
<name>A0ACC2LS47_PERAE</name>
<evidence type="ECO:0000313" key="1">
    <source>
        <dbReference type="EMBL" id="KAJ8636241.1"/>
    </source>
</evidence>
<dbReference type="Proteomes" id="UP001234297">
    <property type="component" value="Chromosome 3"/>
</dbReference>
<organism evidence="1 2">
    <name type="scientific">Persea americana</name>
    <name type="common">Avocado</name>
    <dbReference type="NCBI Taxonomy" id="3435"/>
    <lineage>
        <taxon>Eukaryota</taxon>
        <taxon>Viridiplantae</taxon>
        <taxon>Streptophyta</taxon>
        <taxon>Embryophyta</taxon>
        <taxon>Tracheophyta</taxon>
        <taxon>Spermatophyta</taxon>
        <taxon>Magnoliopsida</taxon>
        <taxon>Magnoliidae</taxon>
        <taxon>Laurales</taxon>
        <taxon>Lauraceae</taxon>
        <taxon>Persea</taxon>
    </lineage>
</organism>
<sequence>MGVRLISKNIEDIQFEFPLFKMWEEILKDHHTLTNVREVRRQLDTQDVDNFDWQPYDRYNDELVDCVNEGDRSLFRSAVTMVDRFPDWQLESFEKLEKMADASQMNSFVKSMQRKVETFKKAWSSGFVSFNVENCINSTFDEEGKADVRSPSPNTPVGSPNGVYGLSPNPHTSPHMFHSSHSTMTPIHVSTPQSVRSQILVNLSTPQSSSKDFIVLGGPDESSGQSGGAGGRNKMGSIVGRMKANPRKATYIPLLKSPYYIPKKKREKVSRPNPNSPILDDICSTIPKEEMHKTLKKSWMDTLIMDYWLGIVGEHCADTFFPSTLAVDLLRQKFLDIGWCDPVFWTFETGNPNPQQTNK</sequence>
<gene>
    <name evidence="1" type="ORF">MRB53_010508</name>
</gene>
<dbReference type="EMBL" id="CM056811">
    <property type="protein sequence ID" value="KAJ8636241.1"/>
    <property type="molecule type" value="Genomic_DNA"/>
</dbReference>
<evidence type="ECO:0000313" key="2">
    <source>
        <dbReference type="Proteomes" id="UP001234297"/>
    </source>
</evidence>
<comment type="caution">
    <text evidence="1">The sequence shown here is derived from an EMBL/GenBank/DDBJ whole genome shotgun (WGS) entry which is preliminary data.</text>
</comment>